<dbReference type="AlphaFoldDB" id="A0A450UYQ4"/>
<sequence length="92" mass="10781">MKRRRRQFSERFKAKVAVEAIKGIKTLAELSTIYKIHPNQISAWKKQLLSNAPELFSSGKKRPPKSEEQLTAPLYEEIGRLKMDIKWLEKKL</sequence>
<reference evidence="1" key="1">
    <citation type="submission" date="2019-02" db="EMBL/GenBank/DDBJ databases">
        <authorList>
            <person name="Gruber-Vodicka R. H."/>
            <person name="Seah K. B. B."/>
        </authorList>
    </citation>
    <scope>NUCLEOTIDE SEQUENCE</scope>
    <source>
        <strain evidence="1">BECK_SA2B15</strain>
    </source>
</reference>
<organism evidence="1">
    <name type="scientific">Candidatus Kentrum eta</name>
    <dbReference type="NCBI Taxonomy" id="2126337"/>
    <lineage>
        <taxon>Bacteria</taxon>
        <taxon>Pseudomonadati</taxon>
        <taxon>Pseudomonadota</taxon>
        <taxon>Gammaproteobacteria</taxon>
        <taxon>Candidatus Kentrum</taxon>
    </lineage>
</organism>
<dbReference type="InterPro" id="IPR002514">
    <property type="entry name" value="Transposase_8"/>
</dbReference>
<gene>
    <name evidence="1" type="ORF">BECKH772A_GA0070896_101255</name>
</gene>
<name>A0A450UYQ4_9GAMM</name>
<protein>
    <submittedName>
        <fullName evidence="1">Transposase</fullName>
    </submittedName>
</protein>
<evidence type="ECO:0000313" key="1">
    <source>
        <dbReference type="EMBL" id="VFJ97678.1"/>
    </source>
</evidence>
<proteinExistence type="predicted"/>
<dbReference type="GO" id="GO:0043565">
    <property type="term" value="F:sequence-specific DNA binding"/>
    <property type="evidence" value="ECO:0007669"/>
    <property type="project" value="InterPro"/>
</dbReference>
<dbReference type="GO" id="GO:0004803">
    <property type="term" value="F:transposase activity"/>
    <property type="evidence" value="ECO:0007669"/>
    <property type="project" value="InterPro"/>
</dbReference>
<dbReference type="InterPro" id="IPR010921">
    <property type="entry name" value="Trp_repressor/repl_initiator"/>
</dbReference>
<accession>A0A450UYQ4</accession>
<dbReference type="Pfam" id="PF01527">
    <property type="entry name" value="HTH_Tnp_1"/>
    <property type="match status" value="1"/>
</dbReference>
<dbReference type="SUPFAM" id="SSF48295">
    <property type="entry name" value="TrpR-like"/>
    <property type="match status" value="1"/>
</dbReference>
<dbReference type="GO" id="GO:0006313">
    <property type="term" value="P:DNA transposition"/>
    <property type="evidence" value="ECO:0007669"/>
    <property type="project" value="InterPro"/>
</dbReference>
<dbReference type="EMBL" id="CAADFG010000125">
    <property type="protein sequence ID" value="VFJ97678.1"/>
    <property type="molecule type" value="Genomic_DNA"/>
</dbReference>